<keyword evidence="1" id="KW-0812">Transmembrane</keyword>
<dbReference type="AlphaFoldDB" id="A0A0E9T892"/>
<sequence length="44" mass="5035">MDGSRLYLFVCCSSAGRFCINLSHYFILLFVFQIMNTSVTHGNK</sequence>
<evidence type="ECO:0000313" key="2">
    <source>
        <dbReference type="EMBL" id="JAH49647.1"/>
    </source>
</evidence>
<organism evidence="2">
    <name type="scientific">Anguilla anguilla</name>
    <name type="common">European freshwater eel</name>
    <name type="synonym">Muraena anguilla</name>
    <dbReference type="NCBI Taxonomy" id="7936"/>
    <lineage>
        <taxon>Eukaryota</taxon>
        <taxon>Metazoa</taxon>
        <taxon>Chordata</taxon>
        <taxon>Craniata</taxon>
        <taxon>Vertebrata</taxon>
        <taxon>Euteleostomi</taxon>
        <taxon>Actinopterygii</taxon>
        <taxon>Neopterygii</taxon>
        <taxon>Teleostei</taxon>
        <taxon>Anguilliformes</taxon>
        <taxon>Anguillidae</taxon>
        <taxon>Anguilla</taxon>
    </lineage>
</organism>
<dbReference type="EMBL" id="GBXM01058930">
    <property type="protein sequence ID" value="JAH49647.1"/>
    <property type="molecule type" value="Transcribed_RNA"/>
</dbReference>
<name>A0A0E9T892_ANGAN</name>
<dbReference type="EMBL" id="GBXM01048710">
    <property type="protein sequence ID" value="JAH59867.1"/>
    <property type="molecule type" value="Transcribed_RNA"/>
</dbReference>
<reference evidence="2" key="1">
    <citation type="submission" date="2014-11" db="EMBL/GenBank/DDBJ databases">
        <authorList>
            <person name="Amaro Gonzalez C."/>
        </authorList>
    </citation>
    <scope>NUCLEOTIDE SEQUENCE</scope>
</reference>
<feature type="transmembrane region" description="Helical" evidence="1">
    <location>
        <begin position="6"/>
        <end position="32"/>
    </location>
</feature>
<keyword evidence="1" id="KW-0472">Membrane</keyword>
<protein>
    <submittedName>
        <fullName evidence="2">Uncharacterized protein</fullName>
    </submittedName>
</protein>
<keyword evidence="1" id="KW-1133">Transmembrane helix</keyword>
<evidence type="ECO:0000256" key="1">
    <source>
        <dbReference type="SAM" id="Phobius"/>
    </source>
</evidence>
<reference evidence="2" key="2">
    <citation type="journal article" date="2015" name="Fish Shellfish Immunol.">
        <title>Early steps in the European eel (Anguilla anguilla)-Vibrio vulnificus interaction in the gills: Role of the RtxA13 toxin.</title>
        <authorList>
            <person name="Callol A."/>
            <person name="Pajuelo D."/>
            <person name="Ebbesson L."/>
            <person name="Teles M."/>
            <person name="MacKenzie S."/>
            <person name="Amaro C."/>
        </authorList>
    </citation>
    <scope>NUCLEOTIDE SEQUENCE</scope>
</reference>
<proteinExistence type="predicted"/>
<accession>A0A0E9T892</accession>